<evidence type="ECO:0000256" key="14">
    <source>
        <dbReference type="SAM" id="Phobius"/>
    </source>
</evidence>
<dbReference type="GO" id="GO:0012505">
    <property type="term" value="C:endomembrane system"/>
    <property type="evidence" value="ECO:0007669"/>
    <property type="project" value="UniProtKB-SubCell"/>
</dbReference>
<keyword evidence="5" id="KW-0521">NADP</keyword>
<dbReference type="GO" id="GO:0003954">
    <property type="term" value="F:NADH dehydrogenase activity"/>
    <property type="evidence" value="ECO:0007669"/>
    <property type="project" value="TreeGrafter"/>
</dbReference>
<keyword evidence="10 14" id="KW-0472">Membrane</keyword>
<feature type="transmembrane region" description="Helical" evidence="14">
    <location>
        <begin position="6"/>
        <end position="23"/>
    </location>
</feature>
<comment type="catalytic activity">
    <reaction evidence="11">
        <text>a plastoquinone + NADPH + (n+1) H(+)(in) = a plastoquinol + NADP(+) + n H(+)(out)</text>
        <dbReference type="Rhea" id="RHEA:42612"/>
        <dbReference type="Rhea" id="RHEA-COMP:9561"/>
        <dbReference type="Rhea" id="RHEA-COMP:9562"/>
        <dbReference type="ChEBI" id="CHEBI:15378"/>
        <dbReference type="ChEBI" id="CHEBI:17757"/>
        <dbReference type="ChEBI" id="CHEBI:57783"/>
        <dbReference type="ChEBI" id="CHEBI:58349"/>
        <dbReference type="ChEBI" id="CHEBI:62192"/>
    </reaction>
</comment>
<evidence type="ECO:0000313" key="19">
    <source>
        <dbReference type="Proteomes" id="UP000178082"/>
    </source>
</evidence>
<evidence type="ECO:0000256" key="7">
    <source>
        <dbReference type="ARBA" id="ARBA00022967"/>
    </source>
</evidence>
<evidence type="ECO:0000256" key="6">
    <source>
        <dbReference type="ARBA" id="ARBA00022957"/>
    </source>
</evidence>
<evidence type="ECO:0000256" key="3">
    <source>
        <dbReference type="ARBA" id="ARBA00022692"/>
    </source>
</evidence>
<comment type="similarity">
    <text evidence="2">Belongs to the complex I subunit 5 family.</text>
</comment>
<feature type="domain" description="NADH-Ubiquinone oxidoreductase (complex I) chain 5 N-terminal" evidence="16">
    <location>
        <begin position="70"/>
        <end position="120"/>
    </location>
</feature>
<feature type="transmembrane region" description="Helical" evidence="14">
    <location>
        <begin position="342"/>
        <end position="359"/>
    </location>
</feature>
<evidence type="ECO:0000256" key="12">
    <source>
        <dbReference type="ARBA" id="ARBA00048026"/>
    </source>
</evidence>
<evidence type="ECO:0000313" key="18">
    <source>
        <dbReference type="EMBL" id="OGL52676.1"/>
    </source>
</evidence>
<keyword evidence="7" id="KW-1278">Translocase</keyword>
<keyword evidence="4" id="KW-0874">Quinone</keyword>
<accession>A0A1F7SFU5</accession>
<feature type="transmembrane region" description="Helical" evidence="14">
    <location>
        <begin position="119"/>
        <end position="137"/>
    </location>
</feature>
<feature type="domain" description="NADH:ubiquinone/plastoquinone oxidoreductase chloroplast chain 5 C-terminal" evidence="17">
    <location>
        <begin position="452"/>
        <end position="571"/>
    </location>
</feature>
<feature type="transmembrane region" description="Helical" evidence="14">
    <location>
        <begin position="419"/>
        <end position="445"/>
    </location>
</feature>
<evidence type="ECO:0000259" key="15">
    <source>
        <dbReference type="Pfam" id="PF00361"/>
    </source>
</evidence>
<dbReference type="InterPro" id="IPR001750">
    <property type="entry name" value="ND/Mrp_TM"/>
</dbReference>
<protein>
    <submittedName>
        <fullName evidence="18">NADH-quinone oxidoreductase subunit L</fullName>
    </submittedName>
</protein>
<dbReference type="Gene3D" id="1.20.5.2700">
    <property type="match status" value="1"/>
</dbReference>
<evidence type="ECO:0000256" key="2">
    <source>
        <dbReference type="ARBA" id="ARBA00008200"/>
    </source>
</evidence>
<feature type="transmembrane region" description="Helical" evidence="14">
    <location>
        <begin position="379"/>
        <end position="399"/>
    </location>
</feature>
<evidence type="ECO:0000256" key="10">
    <source>
        <dbReference type="ARBA" id="ARBA00023136"/>
    </source>
</evidence>
<dbReference type="PRINTS" id="PR01434">
    <property type="entry name" value="NADHDHGNASE5"/>
</dbReference>
<organism evidence="18 19">
    <name type="scientific">Candidatus Schekmanbacteria bacterium RIFCSPLOWO2_12_FULL_38_15</name>
    <dbReference type="NCBI Taxonomy" id="1817883"/>
    <lineage>
        <taxon>Bacteria</taxon>
        <taxon>Candidatus Schekmaniibacteriota</taxon>
    </lineage>
</organism>
<gene>
    <name evidence="18" type="ORF">A3G31_11135</name>
</gene>
<comment type="catalytic activity">
    <reaction evidence="12">
        <text>a plastoquinone + NADH + (n+1) H(+)(in) = a plastoquinol + NAD(+) + n H(+)(out)</text>
        <dbReference type="Rhea" id="RHEA:42608"/>
        <dbReference type="Rhea" id="RHEA-COMP:9561"/>
        <dbReference type="Rhea" id="RHEA-COMP:9562"/>
        <dbReference type="ChEBI" id="CHEBI:15378"/>
        <dbReference type="ChEBI" id="CHEBI:17757"/>
        <dbReference type="ChEBI" id="CHEBI:57540"/>
        <dbReference type="ChEBI" id="CHEBI:57945"/>
        <dbReference type="ChEBI" id="CHEBI:62192"/>
    </reaction>
</comment>
<reference evidence="18 19" key="1">
    <citation type="journal article" date="2016" name="Nat. Commun.">
        <title>Thousands of microbial genomes shed light on interconnected biogeochemical processes in an aquifer system.</title>
        <authorList>
            <person name="Anantharaman K."/>
            <person name="Brown C.T."/>
            <person name="Hug L.A."/>
            <person name="Sharon I."/>
            <person name="Castelle C.J."/>
            <person name="Probst A.J."/>
            <person name="Thomas B.C."/>
            <person name="Singh A."/>
            <person name="Wilkins M.J."/>
            <person name="Karaoz U."/>
            <person name="Brodie E.L."/>
            <person name="Williams K.H."/>
            <person name="Hubbard S.S."/>
            <person name="Banfield J.F."/>
        </authorList>
    </citation>
    <scope>NUCLEOTIDE SEQUENCE [LARGE SCALE GENOMIC DNA]</scope>
</reference>
<keyword evidence="3 13" id="KW-0812">Transmembrane</keyword>
<evidence type="ECO:0000256" key="9">
    <source>
        <dbReference type="ARBA" id="ARBA00023027"/>
    </source>
</evidence>
<feature type="transmembrane region" description="Helical" evidence="14">
    <location>
        <begin position="518"/>
        <end position="541"/>
    </location>
</feature>
<feature type="transmembrane region" description="Helical" evidence="14">
    <location>
        <begin position="254"/>
        <end position="277"/>
    </location>
</feature>
<sequence length="641" mass="69886">MFEYIWLIPLFPLIGTVINGLLGKKIGNKAVGFVGCAVVGASFLVSLSIFTQLLNLSPETRFFQKIIYTWIGSGDFNADIGFQIDPLSGIMILVVTGVGFLIHIYSVGYMHNEPGYFRYFAYLNLFTFSMLILVLANNFLLMFVGWEGVGLCSYLLIGFWFEKKSASDAGKKAFIVNRIGDFGFILGVMLIFSTFRSVEFREVFEKAGTDFTAGDPTITLITILLFIGACGKSAQIPLYVWLPDAMEGPTPVSALIHAATMVTAGVYMVSRCNFLYILAPDSMMLVAIIGAATAIFAASIGLVQNDIKRVLAYSTVSQLGYMFLGCGVGAFTAGIFHLMTHAFFKALLFLGAGSVIHGMGGEQDIWKMGALRKHMPVTFFTFLAGTIAITGLPGFSGFFSKDEILWQAYSGHYGSPWLWLVGAVAAGFTSFYMFRLLFVTFFGGFRGSDEKLHHLHESPAVMTIPLIILAILSVVGGYVGVPHVFGGHNEIVSFLSPVLGGEQPSPAAGHGGGESLEFILMAVSVGIALIGLVTAYFLYIVKSELPQKISSSFKGIHRVLLNKYYIDEIYDTLFVNPIKNGSIFLWESFDNRVIDGIVNGVASFFEGGSSVLRRLQTGVAQSYMLSILIGAVMILGYYLLR</sequence>
<evidence type="ECO:0000256" key="4">
    <source>
        <dbReference type="ARBA" id="ARBA00022719"/>
    </source>
</evidence>
<dbReference type="GO" id="GO:0015990">
    <property type="term" value="P:electron transport coupled proton transport"/>
    <property type="evidence" value="ECO:0007669"/>
    <property type="project" value="TreeGrafter"/>
</dbReference>
<dbReference type="GO" id="GO:0016020">
    <property type="term" value="C:membrane"/>
    <property type="evidence" value="ECO:0007669"/>
    <property type="project" value="UniProtKB-SubCell"/>
</dbReference>
<keyword evidence="6" id="KW-0618">Plastoquinone</keyword>
<dbReference type="Proteomes" id="UP000178082">
    <property type="component" value="Unassembled WGS sequence"/>
</dbReference>
<feature type="transmembrane region" description="Helical" evidence="14">
    <location>
        <begin position="182"/>
        <end position="198"/>
    </location>
</feature>
<keyword evidence="8 14" id="KW-1133">Transmembrane helix</keyword>
<name>A0A1F7SFU5_9BACT</name>
<evidence type="ECO:0000256" key="8">
    <source>
        <dbReference type="ARBA" id="ARBA00022989"/>
    </source>
</evidence>
<feature type="domain" description="NADH:quinone oxidoreductase/Mrp antiporter transmembrane" evidence="15">
    <location>
        <begin position="136"/>
        <end position="429"/>
    </location>
</feature>
<dbReference type="GO" id="GO:0008137">
    <property type="term" value="F:NADH dehydrogenase (ubiquinone) activity"/>
    <property type="evidence" value="ECO:0007669"/>
    <property type="project" value="InterPro"/>
</dbReference>
<dbReference type="AlphaFoldDB" id="A0A1F7SFU5"/>
<keyword evidence="9" id="KW-0520">NAD</keyword>
<dbReference type="GO" id="GO:0048038">
    <property type="term" value="F:quinone binding"/>
    <property type="evidence" value="ECO:0007669"/>
    <property type="project" value="UniProtKB-KW"/>
</dbReference>
<feature type="transmembrane region" description="Helical" evidence="14">
    <location>
        <begin position="143"/>
        <end position="161"/>
    </location>
</feature>
<dbReference type="NCBIfam" id="NF005141">
    <property type="entry name" value="PRK06590.1"/>
    <property type="match status" value="1"/>
</dbReference>
<evidence type="ECO:0000259" key="17">
    <source>
        <dbReference type="Pfam" id="PF01010"/>
    </source>
</evidence>
<dbReference type="InterPro" id="IPR001516">
    <property type="entry name" value="Proton_antipo_N"/>
</dbReference>
<feature type="transmembrane region" description="Helical" evidence="14">
    <location>
        <begin position="218"/>
        <end position="242"/>
    </location>
</feature>
<feature type="transmembrane region" description="Helical" evidence="14">
    <location>
        <begin position="310"/>
        <end position="336"/>
    </location>
</feature>
<evidence type="ECO:0000256" key="11">
    <source>
        <dbReference type="ARBA" id="ARBA00047726"/>
    </source>
</evidence>
<dbReference type="PANTHER" id="PTHR42829">
    <property type="entry name" value="NADH-UBIQUINONE OXIDOREDUCTASE CHAIN 5"/>
    <property type="match status" value="1"/>
</dbReference>
<dbReference type="GO" id="GO:0042773">
    <property type="term" value="P:ATP synthesis coupled electron transport"/>
    <property type="evidence" value="ECO:0007669"/>
    <property type="project" value="InterPro"/>
</dbReference>
<evidence type="ECO:0000256" key="1">
    <source>
        <dbReference type="ARBA" id="ARBA00004127"/>
    </source>
</evidence>
<feature type="transmembrane region" description="Helical" evidence="14">
    <location>
        <begin position="622"/>
        <end position="640"/>
    </location>
</feature>
<dbReference type="Pfam" id="PF01010">
    <property type="entry name" value="Proton_antipo_C"/>
    <property type="match status" value="1"/>
</dbReference>
<feature type="transmembrane region" description="Helical" evidence="14">
    <location>
        <begin position="87"/>
        <end position="107"/>
    </location>
</feature>
<dbReference type="InterPro" id="IPR002128">
    <property type="entry name" value="NADH_UbQ_OxRdtase_chlpt_su5_C"/>
</dbReference>
<evidence type="ECO:0000256" key="5">
    <source>
        <dbReference type="ARBA" id="ARBA00022857"/>
    </source>
</evidence>
<comment type="subcellular location">
    <subcellularLocation>
        <location evidence="1">Endomembrane system</location>
        <topology evidence="1">Multi-pass membrane protein</topology>
    </subcellularLocation>
    <subcellularLocation>
        <location evidence="13">Membrane</location>
        <topology evidence="13">Multi-pass membrane protein</topology>
    </subcellularLocation>
</comment>
<proteinExistence type="inferred from homology"/>
<dbReference type="NCBIfam" id="TIGR01974">
    <property type="entry name" value="NDH_I_L"/>
    <property type="match status" value="1"/>
</dbReference>
<comment type="caution">
    <text evidence="18">The sequence shown here is derived from an EMBL/GenBank/DDBJ whole genome shotgun (WGS) entry which is preliminary data.</text>
</comment>
<dbReference type="Pfam" id="PF00361">
    <property type="entry name" value="Proton_antipo_M"/>
    <property type="match status" value="1"/>
</dbReference>
<dbReference type="Pfam" id="PF00662">
    <property type="entry name" value="Proton_antipo_N"/>
    <property type="match status" value="1"/>
</dbReference>
<evidence type="ECO:0000256" key="13">
    <source>
        <dbReference type="RuleBase" id="RU000320"/>
    </source>
</evidence>
<dbReference type="STRING" id="1817883.A3G31_11135"/>
<dbReference type="EMBL" id="MGDI01000031">
    <property type="protein sequence ID" value="OGL52676.1"/>
    <property type="molecule type" value="Genomic_DNA"/>
</dbReference>
<evidence type="ECO:0000259" key="16">
    <source>
        <dbReference type="Pfam" id="PF00662"/>
    </source>
</evidence>
<dbReference type="InterPro" id="IPR018393">
    <property type="entry name" value="NADHpl_OxRdtase_5_subgr"/>
</dbReference>
<feature type="transmembrane region" description="Helical" evidence="14">
    <location>
        <begin position="283"/>
        <end position="303"/>
    </location>
</feature>
<dbReference type="PANTHER" id="PTHR42829:SF2">
    <property type="entry name" value="NADH-UBIQUINONE OXIDOREDUCTASE CHAIN 5"/>
    <property type="match status" value="1"/>
</dbReference>
<dbReference type="PRINTS" id="PR01435">
    <property type="entry name" value="NPOXDRDTASE5"/>
</dbReference>
<dbReference type="InterPro" id="IPR003945">
    <property type="entry name" value="NU5C-like"/>
</dbReference>
<feature type="transmembrane region" description="Helical" evidence="14">
    <location>
        <begin position="466"/>
        <end position="485"/>
    </location>
</feature>
<feature type="transmembrane region" description="Helical" evidence="14">
    <location>
        <begin position="30"/>
        <end position="54"/>
    </location>
</feature>